<dbReference type="PRINTS" id="PR00101">
    <property type="entry name" value="ATCASE"/>
</dbReference>
<feature type="binding site" evidence="8">
    <location>
        <position position="117"/>
    </location>
    <ligand>
        <name>carbamoyl phosphate</name>
        <dbReference type="ChEBI" id="CHEBI:58228"/>
    </ligand>
</feature>
<feature type="binding site" evidence="8">
    <location>
        <position position="273"/>
    </location>
    <ligand>
        <name>carbamoyl phosphate</name>
        <dbReference type="ChEBI" id="CHEBI:58228"/>
    </ligand>
</feature>
<feature type="binding site" evidence="8">
    <location>
        <position position="232"/>
    </location>
    <ligand>
        <name>L-aspartate</name>
        <dbReference type="ChEBI" id="CHEBI:29991"/>
    </ligand>
</feature>
<feature type="domain" description="Aspartate/ornithine carbamoyltransferase carbamoyl-P binding" evidence="10">
    <location>
        <begin position="15"/>
        <end position="157"/>
    </location>
</feature>
<evidence type="ECO:0000256" key="6">
    <source>
        <dbReference type="ARBA" id="ARBA00043884"/>
    </source>
</evidence>
<dbReference type="InterPro" id="IPR006130">
    <property type="entry name" value="Asp/Orn_carbamoylTrfase"/>
</dbReference>
<feature type="binding site" evidence="8">
    <location>
        <position position="148"/>
    </location>
    <ligand>
        <name>carbamoyl phosphate</name>
        <dbReference type="ChEBI" id="CHEBI:58228"/>
    </ligand>
</feature>
<dbReference type="GO" id="GO:0044205">
    <property type="term" value="P:'de novo' UMP biosynthetic process"/>
    <property type="evidence" value="ECO:0007669"/>
    <property type="project" value="UniProtKB-UniRule"/>
</dbReference>
<evidence type="ECO:0000256" key="7">
    <source>
        <dbReference type="ARBA" id="ARBA00048859"/>
    </source>
</evidence>
<feature type="domain" description="Aspartate/ornithine carbamoyltransferase Asp/Orn-binding" evidence="9">
    <location>
        <begin position="165"/>
        <end position="310"/>
    </location>
</feature>
<dbReference type="HAMAP" id="MF_00001">
    <property type="entry name" value="Asp_carb_tr"/>
    <property type="match status" value="1"/>
</dbReference>
<comment type="pathway">
    <text evidence="2 8">Pyrimidine metabolism; UMP biosynthesis via de novo pathway; (S)-dihydroorotate from bicarbonate: step 2/3.</text>
</comment>
<dbReference type="AlphaFoldDB" id="A0A947GEP8"/>
<evidence type="ECO:0000313" key="11">
    <source>
        <dbReference type="EMBL" id="MBT9292217.1"/>
    </source>
</evidence>
<feature type="binding site" evidence="8">
    <location>
        <position position="274"/>
    </location>
    <ligand>
        <name>carbamoyl phosphate</name>
        <dbReference type="ChEBI" id="CHEBI:58228"/>
    </ligand>
</feature>
<dbReference type="PANTHER" id="PTHR45753">
    <property type="entry name" value="ORNITHINE CARBAMOYLTRANSFERASE, MITOCHONDRIAL"/>
    <property type="match status" value="1"/>
</dbReference>
<feature type="binding site" evidence="8">
    <location>
        <position position="67"/>
    </location>
    <ligand>
        <name>carbamoyl phosphate</name>
        <dbReference type="ChEBI" id="CHEBI:58228"/>
    </ligand>
</feature>
<comment type="catalytic activity">
    <reaction evidence="7 8">
        <text>carbamoyl phosphate + L-aspartate = N-carbamoyl-L-aspartate + phosphate + H(+)</text>
        <dbReference type="Rhea" id="RHEA:20013"/>
        <dbReference type="ChEBI" id="CHEBI:15378"/>
        <dbReference type="ChEBI" id="CHEBI:29991"/>
        <dbReference type="ChEBI" id="CHEBI:32814"/>
        <dbReference type="ChEBI" id="CHEBI:43474"/>
        <dbReference type="ChEBI" id="CHEBI:58228"/>
        <dbReference type="EC" id="2.1.3.2"/>
    </reaction>
</comment>
<dbReference type="GO" id="GO:0005829">
    <property type="term" value="C:cytosol"/>
    <property type="evidence" value="ECO:0007669"/>
    <property type="project" value="TreeGrafter"/>
</dbReference>
<dbReference type="NCBIfam" id="NF002032">
    <property type="entry name" value="PRK00856.1"/>
    <property type="match status" value="1"/>
</dbReference>
<evidence type="ECO:0000256" key="1">
    <source>
        <dbReference type="ARBA" id="ARBA00003822"/>
    </source>
</evidence>
<evidence type="ECO:0000256" key="4">
    <source>
        <dbReference type="ARBA" id="ARBA00022679"/>
    </source>
</evidence>
<feature type="binding site" evidence="8">
    <location>
        <position position="178"/>
    </location>
    <ligand>
        <name>L-aspartate</name>
        <dbReference type="ChEBI" id="CHEBI:29991"/>
    </ligand>
</feature>
<feature type="binding site" evidence="8">
    <location>
        <position position="145"/>
    </location>
    <ligand>
        <name>carbamoyl phosphate</name>
        <dbReference type="ChEBI" id="CHEBI:58228"/>
    </ligand>
</feature>
<dbReference type="GO" id="GO:0016597">
    <property type="term" value="F:amino acid binding"/>
    <property type="evidence" value="ECO:0007669"/>
    <property type="project" value="InterPro"/>
</dbReference>
<organism evidence="11 12">
    <name type="scientific">Prosthecodimorpha staleyi</name>
    <dbReference type="NCBI Taxonomy" id="2840188"/>
    <lineage>
        <taxon>Bacteria</taxon>
        <taxon>Pseudomonadati</taxon>
        <taxon>Pseudomonadota</taxon>
        <taxon>Alphaproteobacteria</taxon>
        <taxon>Hyphomicrobiales</taxon>
        <taxon>Ancalomicrobiaceae</taxon>
        <taxon>Prosthecodimorpha</taxon>
    </lineage>
</organism>
<dbReference type="GO" id="GO:0006207">
    <property type="term" value="P:'de novo' pyrimidine nucleobase biosynthetic process"/>
    <property type="evidence" value="ECO:0007669"/>
    <property type="project" value="InterPro"/>
</dbReference>
<dbReference type="EMBL" id="JAHHZF010000012">
    <property type="protein sequence ID" value="MBT9292217.1"/>
    <property type="molecule type" value="Genomic_DNA"/>
</dbReference>
<dbReference type="GO" id="GO:0004070">
    <property type="term" value="F:aspartate carbamoyltransferase activity"/>
    <property type="evidence" value="ECO:0007669"/>
    <property type="project" value="UniProtKB-UniRule"/>
</dbReference>
<feature type="binding site" evidence="8">
    <location>
        <position position="95"/>
    </location>
    <ligand>
        <name>L-aspartate</name>
        <dbReference type="ChEBI" id="CHEBI:29991"/>
    </ligand>
</feature>
<proteinExistence type="inferred from homology"/>
<dbReference type="InterPro" id="IPR006131">
    <property type="entry name" value="Asp_carbamoyltransf_Asp/Orn-bd"/>
</dbReference>
<dbReference type="Pfam" id="PF02729">
    <property type="entry name" value="OTCace_N"/>
    <property type="match status" value="1"/>
</dbReference>
<dbReference type="Pfam" id="PF00185">
    <property type="entry name" value="OTCace"/>
    <property type="match status" value="1"/>
</dbReference>
<dbReference type="InterPro" id="IPR006132">
    <property type="entry name" value="Asp/Orn_carbamoyltranf_P-bd"/>
</dbReference>
<dbReference type="GO" id="GO:0006520">
    <property type="term" value="P:amino acid metabolic process"/>
    <property type="evidence" value="ECO:0007669"/>
    <property type="project" value="InterPro"/>
</dbReference>
<evidence type="ECO:0000256" key="8">
    <source>
        <dbReference type="HAMAP-Rule" id="MF_00001"/>
    </source>
</evidence>
<evidence type="ECO:0000259" key="9">
    <source>
        <dbReference type="Pfam" id="PF00185"/>
    </source>
</evidence>
<dbReference type="PROSITE" id="PS00097">
    <property type="entry name" value="CARBAMOYLTRANSFERASE"/>
    <property type="match status" value="1"/>
</dbReference>
<sequence>MISSETSARAPFAHKHLLGIEDLAPDEIVALIDRAEAQIEVSRQVEKKRTVLRGRTQINLFFEASTRTQSSFEIAGKRLGADVMNMSVASSSVKKGETLIDTATTLNAMHPDILVVRHHAAGAVHLLARKVSCSVVNAGDGAHEHPTQALLDALTIRRHKGTIRGLTVAICGDVAHSRVARSNIIALNALGARVRVIGPSTLMPRGIERMGVDVFTDMRRGLADCDIVMMLRLQRERMAGAFVPSVREYFHFWGLDQEKLGHAKPDALVMHPGPMNRGVEIDPEVADGPQSLIAEQVEMGVAVRMAVLETLAEHLPNA</sequence>
<comment type="similarity">
    <text evidence="3 8">Belongs to the aspartate/ornithine carbamoyltransferase superfamily. ATCase family.</text>
</comment>
<keyword evidence="12" id="KW-1185">Reference proteome</keyword>
<dbReference type="RefSeq" id="WP_261970733.1">
    <property type="nucleotide sequence ID" value="NZ_JAHHZF010000012.1"/>
</dbReference>
<keyword evidence="5 8" id="KW-0665">Pyrimidine biosynthesis</keyword>
<dbReference type="EC" id="2.1.3.2" evidence="8"/>
<comment type="function">
    <text evidence="1">Reversibly catalyzes the transfer of the carbamoyl group from carbamoyl phosphate (CP) to the N(epsilon) atom of ornithine (ORN) to produce L-citrulline.</text>
</comment>
<dbReference type="Proteomes" id="UP000766595">
    <property type="component" value="Unassembled WGS sequence"/>
</dbReference>
<evidence type="ECO:0000259" key="10">
    <source>
        <dbReference type="Pfam" id="PF02729"/>
    </source>
</evidence>
<accession>A0A947GEP8</accession>
<dbReference type="NCBIfam" id="TIGR00670">
    <property type="entry name" value="asp_carb_tr"/>
    <property type="match status" value="1"/>
</dbReference>
<feature type="binding site" evidence="8">
    <location>
        <position position="68"/>
    </location>
    <ligand>
        <name>carbamoyl phosphate</name>
        <dbReference type="ChEBI" id="CHEBI:58228"/>
    </ligand>
</feature>
<evidence type="ECO:0000313" key="12">
    <source>
        <dbReference type="Proteomes" id="UP000766595"/>
    </source>
</evidence>
<evidence type="ECO:0000256" key="2">
    <source>
        <dbReference type="ARBA" id="ARBA00004852"/>
    </source>
</evidence>
<dbReference type="PANTHER" id="PTHR45753:SF6">
    <property type="entry name" value="ASPARTATE CARBAMOYLTRANSFERASE"/>
    <property type="match status" value="1"/>
</dbReference>
<gene>
    <name evidence="8" type="primary">pyrB</name>
    <name evidence="11" type="ORF">KL771_22330</name>
</gene>
<dbReference type="InterPro" id="IPR036901">
    <property type="entry name" value="Asp/Orn_carbamoylTrfase_sf"/>
</dbReference>
<evidence type="ECO:0000256" key="3">
    <source>
        <dbReference type="ARBA" id="ARBA00008896"/>
    </source>
</evidence>
<dbReference type="InterPro" id="IPR002082">
    <property type="entry name" value="Asp_carbamoyltransf"/>
</dbReference>
<name>A0A947GEP8_9HYPH</name>
<protein>
    <recommendedName>
        <fullName evidence="8">Aspartate carbamoyltransferase</fullName>
        <ecNumber evidence="8">2.1.3.2</ecNumber>
    </recommendedName>
    <alternativeName>
        <fullName evidence="8">Aspartate transcarbamylase</fullName>
        <shortName evidence="8">ATCase</shortName>
    </alternativeName>
</protein>
<dbReference type="FunFam" id="3.40.50.1370:FF:000007">
    <property type="entry name" value="Aspartate carbamoyltransferase"/>
    <property type="match status" value="1"/>
</dbReference>
<reference evidence="11 12" key="1">
    <citation type="submission" date="2021-06" db="EMBL/GenBank/DDBJ databases">
        <authorList>
            <person name="Grouzdev D.S."/>
            <person name="Koziaeva V."/>
        </authorList>
    </citation>
    <scope>NUCLEOTIDE SEQUENCE [LARGE SCALE GENOMIC DNA]</scope>
    <source>
        <strain evidence="11 12">22</strain>
    </source>
</reference>
<dbReference type="PRINTS" id="PR00100">
    <property type="entry name" value="AOTCASE"/>
</dbReference>
<comment type="caution">
    <text evidence="11">The sequence shown here is derived from an EMBL/GenBank/DDBJ whole genome shotgun (WGS) entry which is preliminary data.</text>
</comment>
<evidence type="ECO:0000256" key="5">
    <source>
        <dbReference type="ARBA" id="ARBA00022975"/>
    </source>
</evidence>
<comment type="subunit">
    <text evidence="8">Heterododecamer (2C3:3R2) of six catalytic PyrB chains organized as two trimers (C3), and six regulatory PyrI chains organized as three dimers (R2).</text>
</comment>
<comment type="function">
    <text evidence="6 8">Catalyzes the condensation of carbamoyl phosphate and aspartate to form carbamoyl aspartate and inorganic phosphate, the committed step in the de novo pyrimidine nucleotide biosynthesis pathway.</text>
</comment>
<keyword evidence="4 8" id="KW-0808">Transferase</keyword>
<dbReference type="SUPFAM" id="SSF53671">
    <property type="entry name" value="Aspartate/ornithine carbamoyltransferase"/>
    <property type="match status" value="1"/>
</dbReference>
<dbReference type="Gene3D" id="3.40.50.1370">
    <property type="entry name" value="Aspartate/ornithine carbamoyltransferase"/>
    <property type="match status" value="2"/>
</dbReference>